<dbReference type="SUPFAM" id="SSF53448">
    <property type="entry name" value="Nucleotide-diphospho-sugar transferases"/>
    <property type="match status" value="1"/>
</dbReference>
<dbReference type="GO" id="GO:0016758">
    <property type="term" value="F:hexosyltransferase activity"/>
    <property type="evidence" value="ECO:0007669"/>
    <property type="project" value="UniProtKB-ARBA"/>
</dbReference>
<evidence type="ECO:0000313" key="2">
    <source>
        <dbReference type="EMBL" id="MBB6146593.1"/>
    </source>
</evidence>
<accession>A0A841JYQ0</accession>
<dbReference type="OrthoDB" id="153025at2"/>
<keyword evidence="2" id="KW-0808">Transferase</keyword>
<gene>
    <name evidence="2" type="ORF">HNQ77_004572</name>
</gene>
<dbReference type="RefSeq" id="WP_050060371.1">
    <property type="nucleotide sequence ID" value="NZ_JACHEK010000010.1"/>
</dbReference>
<dbReference type="Pfam" id="PF00535">
    <property type="entry name" value="Glycos_transf_2"/>
    <property type="match status" value="1"/>
</dbReference>
<name>A0A841JYQ0_9BACT</name>
<proteinExistence type="predicted"/>
<sequence length="300" mass="33858">MSDIQAIPVRFSLIVATVDRVEPLHRLLASLAAQAFRDFEVILVDQNTDDRLDAVLEQWAPTVACRRIRSARGLSRARNAGILQAQGELICFPDDDCWYPSDLLARIDTWFRLHIRTSLLSVGARDEKGAEVSVRWPRNSCPIDRMSVLRTCPSFCLFVRRRALGKAGDFDEEMGLGSGTKFQSGEETDLALRVLESSGPGWFEKSLWAWHPSSDPRSAPSSRALTYGIGFGYLLRKHNYGVQVWLYHVLRAFSGMGKAIIMLRWHDARFYWNSAMGRITGYCSDVNLKNEEPVRSSTAV</sequence>
<dbReference type="InterPro" id="IPR001173">
    <property type="entry name" value="Glyco_trans_2-like"/>
</dbReference>
<feature type="domain" description="Glycosyltransferase 2-like" evidence="1">
    <location>
        <begin position="12"/>
        <end position="107"/>
    </location>
</feature>
<protein>
    <submittedName>
        <fullName evidence="2">Glycosyltransferase involved in cell wall biosynthesis</fullName>
    </submittedName>
</protein>
<dbReference type="Gene3D" id="3.90.550.10">
    <property type="entry name" value="Spore Coat Polysaccharide Biosynthesis Protein SpsA, Chain A"/>
    <property type="match status" value="1"/>
</dbReference>
<dbReference type="Proteomes" id="UP000538666">
    <property type="component" value="Unassembled WGS sequence"/>
</dbReference>
<dbReference type="PANTHER" id="PTHR22916:SF3">
    <property type="entry name" value="UDP-GLCNAC:BETAGAL BETA-1,3-N-ACETYLGLUCOSAMINYLTRANSFERASE-LIKE PROTEIN 1"/>
    <property type="match status" value="1"/>
</dbReference>
<dbReference type="AlphaFoldDB" id="A0A841JYQ0"/>
<dbReference type="CDD" id="cd00761">
    <property type="entry name" value="Glyco_tranf_GTA_type"/>
    <property type="match status" value="1"/>
</dbReference>
<evidence type="ECO:0000259" key="1">
    <source>
        <dbReference type="Pfam" id="PF00535"/>
    </source>
</evidence>
<dbReference type="PANTHER" id="PTHR22916">
    <property type="entry name" value="GLYCOSYLTRANSFERASE"/>
    <property type="match status" value="1"/>
</dbReference>
<evidence type="ECO:0000313" key="3">
    <source>
        <dbReference type="Proteomes" id="UP000538666"/>
    </source>
</evidence>
<comment type="caution">
    <text evidence="2">The sequence shown here is derived from an EMBL/GenBank/DDBJ whole genome shotgun (WGS) entry which is preliminary data.</text>
</comment>
<dbReference type="EMBL" id="JACHEK010000010">
    <property type="protein sequence ID" value="MBB6146593.1"/>
    <property type="molecule type" value="Genomic_DNA"/>
</dbReference>
<reference evidence="2 3" key="1">
    <citation type="submission" date="2020-08" db="EMBL/GenBank/DDBJ databases">
        <title>Genomic Encyclopedia of Type Strains, Phase IV (KMG-IV): sequencing the most valuable type-strain genomes for metagenomic binning, comparative biology and taxonomic classification.</title>
        <authorList>
            <person name="Goeker M."/>
        </authorList>
    </citation>
    <scope>NUCLEOTIDE SEQUENCE [LARGE SCALE GENOMIC DNA]</scope>
    <source>
        <strain evidence="2 3">DSM 103733</strain>
    </source>
</reference>
<keyword evidence="3" id="KW-1185">Reference proteome</keyword>
<dbReference type="InterPro" id="IPR029044">
    <property type="entry name" value="Nucleotide-diphossugar_trans"/>
</dbReference>
<organism evidence="2 3">
    <name type="scientific">Silvibacterium bohemicum</name>
    <dbReference type="NCBI Taxonomy" id="1577686"/>
    <lineage>
        <taxon>Bacteria</taxon>
        <taxon>Pseudomonadati</taxon>
        <taxon>Acidobacteriota</taxon>
        <taxon>Terriglobia</taxon>
        <taxon>Terriglobales</taxon>
        <taxon>Acidobacteriaceae</taxon>
        <taxon>Silvibacterium</taxon>
    </lineage>
</organism>